<organism evidence="1 2">
    <name type="scientific">Isoptericola halotolerans</name>
    <dbReference type="NCBI Taxonomy" id="300560"/>
    <lineage>
        <taxon>Bacteria</taxon>
        <taxon>Bacillati</taxon>
        <taxon>Actinomycetota</taxon>
        <taxon>Actinomycetes</taxon>
        <taxon>Micrococcales</taxon>
        <taxon>Promicromonosporaceae</taxon>
        <taxon>Isoptericola</taxon>
    </lineage>
</organism>
<protein>
    <submittedName>
        <fullName evidence="1">Uncharacterized protein</fullName>
    </submittedName>
</protein>
<evidence type="ECO:0000313" key="1">
    <source>
        <dbReference type="EMBL" id="NOV97033.1"/>
    </source>
</evidence>
<evidence type="ECO:0000313" key="2">
    <source>
        <dbReference type="Proteomes" id="UP000757540"/>
    </source>
</evidence>
<gene>
    <name evidence="1" type="ORF">HDG69_001608</name>
</gene>
<dbReference type="Proteomes" id="UP000757540">
    <property type="component" value="Unassembled WGS sequence"/>
</dbReference>
<name>A0ABX2A604_9MICO</name>
<reference evidence="1 2" key="1">
    <citation type="submission" date="2020-05" db="EMBL/GenBank/DDBJ databases">
        <title>Genomic Encyclopedia of Type Strains, Phase III (KMG-III): the genomes of soil and plant-associated and newly described type strains.</title>
        <authorList>
            <person name="Whitman W."/>
        </authorList>
    </citation>
    <scope>NUCLEOTIDE SEQUENCE [LARGE SCALE GENOMIC DNA]</scope>
    <source>
        <strain evidence="1 2">KCTC 19046</strain>
    </source>
</reference>
<keyword evidence="2" id="KW-1185">Reference proteome</keyword>
<proteinExistence type="predicted"/>
<dbReference type="RefSeq" id="WP_171783290.1">
    <property type="nucleotide sequence ID" value="NZ_JABEZU010000002.1"/>
</dbReference>
<sequence length="134" mass="14925">MEIEQAVSQTKGSMIDRAALHGEILGQVRRAAAGKLRLGLDNGDVLEPVRRNPDLWEIKWKRGKRGEFRLYHAEPGNAPDLVGLRFHAKDTSSNDADEIEHLQNAEMDEAGRRFVDGVKDRWGHTPGCHDCAGS</sequence>
<dbReference type="EMBL" id="JABEZU010000002">
    <property type="protein sequence ID" value="NOV97033.1"/>
    <property type="molecule type" value="Genomic_DNA"/>
</dbReference>
<comment type="caution">
    <text evidence="1">The sequence shown here is derived from an EMBL/GenBank/DDBJ whole genome shotgun (WGS) entry which is preliminary data.</text>
</comment>
<accession>A0ABX2A604</accession>